<organism evidence="8 9">
    <name type="scientific">Sinimarinibacterium flocculans</name>
    <dbReference type="NCBI Taxonomy" id="985250"/>
    <lineage>
        <taxon>Bacteria</taxon>
        <taxon>Pseudomonadati</taxon>
        <taxon>Pseudomonadota</taxon>
        <taxon>Gammaproteobacteria</taxon>
        <taxon>Nevskiales</taxon>
        <taxon>Nevskiaceae</taxon>
        <taxon>Sinimarinibacterium</taxon>
    </lineage>
</organism>
<feature type="transmembrane region" description="Helical" evidence="6">
    <location>
        <begin position="6"/>
        <end position="22"/>
    </location>
</feature>
<evidence type="ECO:0000313" key="9">
    <source>
        <dbReference type="Proteomes" id="UP000248330"/>
    </source>
</evidence>
<reference evidence="8 9" key="1">
    <citation type="submission" date="2018-04" db="EMBL/GenBank/DDBJ databases">
        <title>Genomic Encyclopedia of Type Strains, Phase IV (KMG-IV): sequencing the most valuable type-strain genomes for metagenomic binning, comparative biology and taxonomic classification.</title>
        <authorList>
            <person name="Goeker M."/>
        </authorList>
    </citation>
    <scope>NUCLEOTIDE SEQUENCE [LARGE SCALE GENOMIC DNA]</scope>
    <source>
        <strain evidence="8 9">DSM 104150</strain>
    </source>
</reference>
<dbReference type="GO" id="GO:0016020">
    <property type="term" value="C:membrane"/>
    <property type="evidence" value="ECO:0007669"/>
    <property type="project" value="UniProtKB-SubCell"/>
</dbReference>
<feature type="transmembrane region" description="Helical" evidence="6">
    <location>
        <begin position="34"/>
        <end position="53"/>
    </location>
</feature>
<feature type="domain" description="EamA" evidence="7">
    <location>
        <begin position="153"/>
        <end position="291"/>
    </location>
</feature>
<dbReference type="SUPFAM" id="SSF103481">
    <property type="entry name" value="Multidrug resistance efflux transporter EmrE"/>
    <property type="match status" value="2"/>
</dbReference>
<dbReference type="PANTHER" id="PTHR32322:SF2">
    <property type="entry name" value="EAMA DOMAIN-CONTAINING PROTEIN"/>
    <property type="match status" value="1"/>
</dbReference>
<feature type="transmembrane region" description="Helical" evidence="6">
    <location>
        <begin position="275"/>
        <end position="292"/>
    </location>
</feature>
<comment type="subcellular location">
    <subcellularLocation>
        <location evidence="1">Membrane</location>
        <topology evidence="1">Multi-pass membrane protein</topology>
    </subcellularLocation>
</comment>
<evidence type="ECO:0000256" key="4">
    <source>
        <dbReference type="ARBA" id="ARBA00022989"/>
    </source>
</evidence>
<dbReference type="InterPro" id="IPR050638">
    <property type="entry name" value="AA-Vitamin_Transporters"/>
</dbReference>
<dbReference type="PANTHER" id="PTHR32322">
    <property type="entry name" value="INNER MEMBRANE TRANSPORTER"/>
    <property type="match status" value="1"/>
</dbReference>
<dbReference type="Gene3D" id="1.10.3730.20">
    <property type="match status" value="1"/>
</dbReference>
<proteinExistence type="inferred from homology"/>
<gene>
    <name evidence="8" type="ORF">C8D93_10173</name>
</gene>
<feature type="transmembrane region" description="Helical" evidence="6">
    <location>
        <begin position="122"/>
        <end position="139"/>
    </location>
</feature>
<feature type="transmembrane region" description="Helical" evidence="6">
    <location>
        <begin position="97"/>
        <end position="116"/>
    </location>
</feature>
<feature type="transmembrane region" description="Helical" evidence="6">
    <location>
        <begin position="181"/>
        <end position="201"/>
    </location>
</feature>
<dbReference type="InterPro" id="IPR037185">
    <property type="entry name" value="EmrE-like"/>
</dbReference>
<dbReference type="InterPro" id="IPR000620">
    <property type="entry name" value="EamA_dom"/>
</dbReference>
<keyword evidence="3 6" id="KW-0812">Transmembrane</keyword>
<comment type="similarity">
    <text evidence="2">Belongs to the EamA transporter family.</text>
</comment>
<dbReference type="Pfam" id="PF00892">
    <property type="entry name" value="EamA"/>
    <property type="match status" value="2"/>
</dbReference>
<evidence type="ECO:0000256" key="5">
    <source>
        <dbReference type="ARBA" id="ARBA00023136"/>
    </source>
</evidence>
<protein>
    <submittedName>
        <fullName evidence="8">Putative membrane protein</fullName>
    </submittedName>
</protein>
<feature type="domain" description="EamA" evidence="7">
    <location>
        <begin position="3"/>
        <end position="138"/>
    </location>
</feature>
<dbReference type="RefSeq" id="WP_110263194.1">
    <property type="nucleotide sequence ID" value="NZ_CAKZQT010000031.1"/>
</dbReference>
<dbReference type="AlphaFoldDB" id="A0A318EIW8"/>
<dbReference type="EMBL" id="QICN01000001">
    <property type="protein sequence ID" value="PXV71035.1"/>
    <property type="molecule type" value="Genomic_DNA"/>
</dbReference>
<evidence type="ECO:0000256" key="1">
    <source>
        <dbReference type="ARBA" id="ARBA00004141"/>
    </source>
</evidence>
<evidence type="ECO:0000259" key="7">
    <source>
        <dbReference type="Pfam" id="PF00892"/>
    </source>
</evidence>
<keyword evidence="4 6" id="KW-1133">Transmembrane helix</keyword>
<feature type="transmembrane region" description="Helical" evidence="6">
    <location>
        <begin position="246"/>
        <end position="268"/>
    </location>
</feature>
<comment type="caution">
    <text evidence="8">The sequence shown here is derived from an EMBL/GenBank/DDBJ whole genome shotgun (WGS) entry which is preliminary data.</text>
</comment>
<feature type="transmembrane region" description="Helical" evidence="6">
    <location>
        <begin position="221"/>
        <end position="240"/>
    </location>
</feature>
<sequence length="293" mass="31373">MGLGELYALGCALAWAVAVILFKKSGEHLPPFALNLIKTAMVLPLFAVTILFVEGPALPDIPADHLGVILLSGVLGIAAGDTLYFRGLNAIGASRMAVAQALYSPFVILLSMLWLAERLGSWQFGGVGLVLTGIVLVTWSRERQSVDARALRIGVAWAVLSVFLMALGVVIAKPMLEQHSFLWVVTLRVAAGFLGMFAIALARRQLAALWRTYRGVTHWPAIVAGGIVGTYLSMMMWLAGYKYTQASIAAVLNELAAVFILPLAVIFLREPVHARQAFGVLLALAGVVLVVAL</sequence>
<name>A0A318EIW8_9GAMM</name>
<accession>A0A318EIW8</accession>
<evidence type="ECO:0000256" key="6">
    <source>
        <dbReference type="SAM" id="Phobius"/>
    </source>
</evidence>
<dbReference type="OrthoDB" id="7841315at2"/>
<feature type="transmembrane region" description="Helical" evidence="6">
    <location>
        <begin position="65"/>
        <end position="85"/>
    </location>
</feature>
<dbReference type="Proteomes" id="UP000248330">
    <property type="component" value="Unassembled WGS sequence"/>
</dbReference>
<keyword evidence="9" id="KW-1185">Reference proteome</keyword>
<keyword evidence="5 6" id="KW-0472">Membrane</keyword>
<evidence type="ECO:0000256" key="2">
    <source>
        <dbReference type="ARBA" id="ARBA00007362"/>
    </source>
</evidence>
<evidence type="ECO:0000256" key="3">
    <source>
        <dbReference type="ARBA" id="ARBA00022692"/>
    </source>
</evidence>
<evidence type="ECO:0000313" key="8">
    <source>
        <dbReference type="EMBL" id="PXV71035.1"/>
    </source>
</evidence>
<feature type="transmembrane region" description="Helical" evidence="6">
    <location>
        <begin position="151"/>
        <end position="175"/>
    </location>
</feature>